<gene>
    <name evidence="7" type="ORF">FC962_05305</name>
    <name evidence="8" type="ORF">FC964_15165</name>
</gene>
<dbReference type="Proteomes" id="UP000482543">
    <property type="component" value="Unassembled WGS sequence"/>
</dbReference>
<dbReference type="Pfam" id="PF03899">
    <property type="entry name" value="ATP-synt_I"/>
    <property type="match status" value="1"/>
</dbReference>
<dbReference type="RefSeq" id="WP_061319843.1">
    <property type="nucleotide sequence ID" value="NZ_CABMIC010000007.1"/>
</dbReference>
<proteinExistence type="predicted"/>
<evidence type="ECO:0000256" key="5">
    <source>
        <dbReference type="ARBA" id="ARBA00023136"/>
    </source>
</evidence>
<feature type="transmembrane region" description="Helical" evidence="6">
    <location>
        <begin position="95"/>
        <end position="114"/>
    </location>
</feature>
<evidence type="ECO:0000313" key="8">
    <source>
        <dbReference type="EMBL" id="NFI22677.1"/>
    </source>
</evidence>
<feature type="transmembrane region" description="Helical" evidence="6">
    <location>
        <begin position="37"/>
        <end position="56"/>
    </location>
</feature>
<evidence type="ECO:0000256" key="2">
    <source>
        <dbReference type="ARBA" id="ARBA00022475"/>
    </source>
</evidence>
<dbReference type="GO" id="GO:0005886">
    <property type="term" value="C:plasma membrane"/>
    <property type="evidence" value="ECO:0007669"/>
    <property type="project" value="UniProtKB-SubCell"/>
</dbReference>
<dbReference type="AlphaFoldDB" id="A0A6G4EDK1"/>
<evidence type="ECO:0000256" key="4">
    <source>
        <dbReference type="ARBA" id="ARBA00022989"/>
    </source>
</evidence>
<feature type="transmembrane region" description="Helical" evidence="6">
    <location>
        <begin position="12"/>
        <end position="31"/>
    </location>
</feature>
<keyword evidence="3 6" id="KW-0812">Transmembrane</keyword>
<keyword evidence="2" id="KW-1003">Cell membrane</keyword>
<evidence type="ECO:0000313" key="7">
    <source>
        <dbReference type="EMBL" id="NFH61321.1"/>
    </source>
</evidence>
<accession>A0A6G4EDK1</accession>
<organism evidence="7">
    <name type="scientific">Clostridium botulinum</name>
    <dbReference type="NCBI Taxonomy" id="1491"/>
    <lineage>
        <taxon>Bacteria</taxon>
        <taxon>Bacillati</taxon>
        <taxon>Bacillota</taxon>
        <taxon>Clostridia</taxon>
        <taxon>Eubacteriales</taxon>
        <taxon>Clostridiaceae</taxon>
        <taxon>Clostridium</taxon>
    </lineage>
</organism>
<keyword evidence="4 6" id="KW-1133">Transmembrane helix</keyword>
<dbReference type="InterPro" id="IPR005598">
    <property type="entry name" value="ATP_synth_I"/>
</dbReference>
<comment type="subcellular location">
    <subcellularLocation>
        <location evidence="1">Cell membrane</location>
        <topology evidence="1">Multi-pass membrane protein</topology>
    </subcellularLocation>
</comment>
<evidence type="ECO:0000256" key="3">
    <source>
        <dbReference type="ARBA" id="ARBA00022692"/>
    </source>
</evidence>
<name>A0A6G4EDK1_CLOBO</name>
<protein>
    <submittedName>
        <fullName evidence="7">ATP synthase subunit I</fullName>
    </submittedName>
</protein>
<evidence type="ECO:0000313" key="9">
    <source>
        <dbReference type="Proteomes" id="UP000482543"/>
    </source>
</evidence>
<dbReference type="EMBL" id="SWRL01000003">
    <property type="protein sequence ID" value="NFH61321.1"/>
    <property type="molecule type" value="Genomic_DNA"/>
</dbReference>
<evidence type="ECO:0000256" key="1">
    <source>
        <dbReference type="ARBA" id="ARBA00004651"/>
    </source>
</evidence>
<feature type="transmembrane region" description="Helical" evidence="6">
    <location>
        <begin position="68"/>
        <end position="89"/>
    </location>
</feature>
<sequence length="122" mass="13913">MIKEIKEMISRITIFNFIIGITFFIIIYLTFNISYSFCFLLGLILANINLFINAKTTNMIIIKNKNSILSILVFFVRIIIVCALGLLLSKDNTKNIIPFLLGYSSNFISIIFYGTNLGKNKV</sequence>
<evidence type="ECO:0000256" key="6">
    <source>
        <dbReference type="SAM" id="Phobius"/>
    </source>
</evidence>
<comment type="caution">
    <text evidence="7">The sequence shown here is derived from an EMBL/GenBank/DDBJ whole genome shotgun (WGS) entry which is preliminary data.</text>
</comment>
<keyword evidence="5 6" id="KW-0472">Membrane</keyword>
<reference evidence="7 9" key="1">
    <citation type="submission" date="2019-04" db="EMBL/GenBank/DDBJ databases">
        <title>Genome sequencing of Clostridium botulinum Groups I-IV and Clostridium butyricum.</title>
        <authorList>
            <person name="Brunt J."/>
            <person name="Van Vliet A.H.M."/>
            <person name="Stringer S.C."/>
            <person name="Carter A.T."/>
            <person name="Peck M.W."/>
        </authorList>
    </citation>
    <scope>NUCLEOTIDE SEQUENCE</scope>
    <source>
        <strain evidence="7">IFR 15/031</strain>
        <strain evidence="8 9">IFR 15/034</strain>
    </source>
</reference>
<dbReference type="EMBL" id="SWRJ01000005">
    <property type="protein sequence ID" value="NFI22677.1"/>
    <property type="molecule type" value="Genomic_DNA"/>
</dbReference>